<dbReference type="InterPro" id="IPR027417">
    <property type="entry name" value="P-loop_NTPase"/>
</dbReference>
<dbReference type="GO" id="GO:0003746">
    <property type="term" value="F:translation elongation factor activity"/>
    <property type="evidence" value="ECO:0007669"/>
    <property type="project" value="UniProtKB-KW"/>
</dbReference>
<proteinExistence type="predicted"/>
<keyword evidence="4" id="KW-0547">Nucleotide-binding</keyword>
<dbReference type="InterPro" id="IPR004161">
    <property type="entry name" value="EFTu-like_2"/>
</dbReference>
<dbReference type="PANTHER" id="PTHR43721:SF22">
    <property type="entry name" value="ELONGATION FACTOR TU, MITOCHONDRIAL"/>
    <property type="match status" value="1"/>
</dbReference>
<dbReference type="Gene3D" id="2.40.30.10">
    <property type="entry name" value="Translation factors"/>
    <property type="match status" value="1"/>
</dbReference>
<evidence type="ECO:0000256" key="3">
    <source>
        <dbReference type="ARBA" id="ARBA00022490"/>
    </source>
</evidence>
<sequence>MEKHYYTVGMAGHIDHGKTTLTKALTNVDTDRLKEEKERQISIELGFAPLDLGDNLVASVIDVPGHERFIRQMIAGVAGIDLVILVVAADEGVMPQTKEHLDILSFLGIKKGIVAVTKIDKVDADFVELVQDEMREQLQGTVFADSPMILIDSLKGLGIDELKLQIKDDLLQTEERNANGAFRLPIDQVFTVKGQGTVVRGTVYEGTVIEGQSLLILPSRKETKARQLQVHHKPADRAVAGQRVALNLSNVTKEDLDRGDVLVDKEHFVVTDTIDIALSFVDSLKLAVKQRTPIKLHLGTSEVMGKIVFFDRNEVAGDSEEVLCQLRLNEEIVTKRGDRFILRRATPVETIGGGWVVDPNGQKYKFGQATAEMLHKKKEGTPAQRIVDLLIDKKYIHKKELLQQTSLKEDQLEEVTVTEPDIIEVLQGYTLLSEQKGLLNKVRDVLSSFHDKHPMRIGMNKAELVGLFSHNAPKEWVGNVLDQATQANELQKQEQFIALVNFEPSFPSNWSKRIETMLQELDNDQLNVKTFEEYGKVAGLPKDVIDELKHFLRQKGRIYFLDEKNAVSRLTLELLLEKLSSHTDESFDLKQAKDCLDVSRKYLIPFVELLDTLGITKRQDQIRVWVRKTID</sequence>
<dbReference type="PRINTS" id="PR00315">
    <property type="entry name" value="ELONGATNFCT"/>
</dbReference>
<dbReference type="CDD" id="cd04171">
    <property type="entry name" value="SelB"/>
    <property type="match status" value="1"/>
</dbReference>
<dbReference type="InterPro" id="IPR057335">
    <property type="entry name" value="Beta-barrel_SelB"/>
</dbReference>
<dbReference type="Pfam" id="PF03144">
    <property type="entry name" value="GTP_EFTU_D2"/>
    <property type="match status" value="1"/>
</dbReference>
<dbReference type="PROSITE" id="PS51722">
    <property type="entry name" value="G_TR_2"/>
    <property type="match status" value="1"/>
</dbReference>
<name>A0A6M0Q4K2_9BACI</name>
<comment type="caution">
    <text evidence="10">The sequence shown here is derived from an EMBL/GenBank/DDBJ whole genome shotgun (WGS) entry which is preliminary data.</text>
</comment>
<keyword evidence="3" id="KW-0963">Cytoplasm</keyword>
<dbReference type="InterPro" id="IPR036388">
    <property type="entry name" value="WH-like_DNA-bd_sf"/>
</dbReference>
<dbReference type="Pfam" id="PF09107">
    <property type="entry name" value="WHD_3rd_SelB"/>
    <property type="match status" value="1"/>
</dbReference>
<dbReference type="Gene3D" id="3.40.50.300">
    <property type="entry name" value="P-loop containing nucleotide triphosphate hydrolases"/>
    <property type="match status" value="1"/>
</dbReference>
<dbReference type="InterPro" id="IPR015190">
    <property type="entry name" value="Elong_fac_SelB-wing-hlx_typ-2"/>
</dbReference>
<dbReference type="SUPFAM" id="SSF50465">
    <property type="entry name" value="EF-Tu/eEF-1alpha/eIF2-gamma C-terminal domain"/>
    <property type="match status" value="1"/>
</dbReference>
<evidence type="ECO:0000313" key="10">
    <source>
        <dbReference type="EMBL" id="NEY70118.1"/>
    </source>
</evidence>
<evidence type="ECO:0000256" key="2">
    <source>
        <dbReference type="ARBA" id="ARBA00015953"/>
    </source>
</evidence>
<dbReference type="PANTHER" id="PTHR43721">
    <property type="entry name" value="ELONGATION FACTOR TU-RELATED"/>
    <property type="match status" value="1"/>
</dbReference>
<protein>
    <recommendedName>
        <fullName evidence="2">Selenocysteine-specific elongation factor</fullName>
    </recommendedName>
    <alternativeName>
        <fullName evidence="8">SelB translation factor</fullName>
    </alternativeName>
</protein>
<dbReference type="NCBIfam" id="TIGR00475">
    <property type="entry name" value="selB"/>
    <property type="match status" value="1"/>
</dbReference>
<evidence type="ECO:0000256" key="1">
    <source>
        <dbReference type="ARBA" id="ARBA00004496"/>
    </source>
</evidence>
<dbReference type="CDD" id="cd03696">
    <property type="entry name" value="SelB_II"/>
    <property type="match status" value="1"/>
</dbReference>
<keyword evidence="10" id="KW-0251">Elongation factor</keyword>
<dbReference type="EMBL" id="JAAIWM010000001">
    <property type="protein sequence ID" value="NEY70118.1"/>
    <property type="molecule type" value="Genomic_DNA"/>
</dbReference>
<dbReference type="Gene3D" id="1.10.10.10">
    <property type="entry name" value="Winged helix-like DNA-binding domain superfamily/Winged helix DNA-binding domain"/>
    <property type="match status" value="1"/>
</dbReference>
<keyword evidence="6" id="KW-0342">GTP-binding</keyword>
<dbReference type="RefSeq" id="WP_163176458.1">
    <property type="nucleotide sequence ID" value="NZ_JAAIWM010000001.1"/>
</dbReference>
<dbReference type="SUPFAM" id="SSF50447">
    <property type="entry name" value="Translation proteins"/>
    <property type="match status" value="1"/>
</dbReference>
<comment type="function">
    <text evidence="7">Translation factor necessary for the incorporation of selenocysteine into proteins. It probably replaces EF-Tu for the insertion of selenocysteine directed by the UGA codon. SelB binds GTP and GDP.</text>
</comment>
<dbReference type="InterPro" id="IPR000795">
    <property type="entry name" value="T_Tr_GTP-bd_dom"/>
</dbReference>
<dbReference type="InterPro" id="IPR015191">
    <property type="entry name" value="SelB_WHD4"/>
</dbReference>
<dbReference type="CDD" id="cd15491">
    <property type="entry name" value="selB_III"/>
    <property type="match status" value="1"/>
</dbReference>
<dbReference type="Gene3D" id="1.10.10.2770">
    <property type="match status" value="1"/>
</dbReference>
<evidence type="ECO:0000256" key="7">
    <source>
        <dbReference type="ARBA" id="ARBA00025526"/>
    </source>
</evidence>
<organism evidence="10 11">
    <name type="scientific">Bacillus mesophilus</name>
    <dbReference type="NCBI Taxonomy" id="1808955"/>
    <lineage>
        <taxon>Bacteria</taxon>
        <taxon>Bacillati</taxon>
        <taxon>Bacillota</taxon>
        <taxon>Bacilli</taxon>
        <taxon>Bacillales</taxon>
        <taxon>Bacillaceae</taxon>
        <taxon>Bacillus</taxon>
    </lineage>
</organism>
<dbReference type="Pfam" id="PF00009">
    <property type="entry name" value="GTP_EFTU"/>
    <property type="match status" value="1"/>
</dbReference>
<dbReference type="AlphaFoldDB" id="A0A6M0Q4K2"/>
<dbReference type="Pfam" id="PF25461">
    <property type="entry name" value="Beta-barrel_SelB"/>
    <property type="match status" value="1"/>
</dbReference>
<dbReference type="Proteomes" id="UP000481043">
    <property type="component" value="Unassembled WGS sequence"/>
</dbReference>
<dbReference type="NCBIfam" id="TIGR00231">
    <property type="entry name" value="small_GTP"/>
    <property type="match status" value="1"/>
</dbReference>
<evidence type="ECO:0000256" key="4">
    <source>
        <dbReference type="ARBA" id="ARBA00022741"/>
    </source>
</evidence>
<dbReference type="GO" id="GO:0003924">
    <property type="term" value="F:GTPase activity"/>
    <property type="evidence" value="ECO:0007669"/>
    <property type="project" value="InterPro"/>
</dbReference>
<evidence type="ECO:0000259" key="9">
    <source>
        <dbReference type="PROSITE" id="PS51722"/>
    </source>
</evidence>
<keyword evidence="5" id="KW-0648">Protein biosynthesis</keyword>
<dbReference type="InterPro" id="IPR009001">
    <property type="entry name" value="Transl_elong_EF1A/Init_IF2_C"/>
</dbReference>
<dbReference type="SUPFAM" id="SSF46785">
    <property type="entry name" value="Winged helix' DNA-binding domain"/>
    <property type="match status" value="2"/>
</dbReference>
<dbReference type="GO" id="GO:0005525">
    <property type="term" value="F:GTP binding"/>
    <property type="evidence" value="ECO:0007669"/>
    <property type="project" value="UniProtKB-KW"/>
</dbReference>
<dbReference type="GO" id="GO:0005829">
    <property type="term" value="C:cytosol"/>
    <property type="evidence" value="ECO:0007669"/>
    <property type="project" value="TreeGrafter"/>
</dbReference>
<dbReference type="InterPro" id="IPR009000">
    <property type="entry name" value="Transl_B-barrel_sf"/>
</dbReference>
<comment type="subcellular location">
    <subcellularLocation>
        <location evidence="1">Cytoplasm</location>
    </subcellularLocation>
</comment>
<dbReference type="SUPFAM" id="SSF52540">
    <property type="entry name" value="P-loop containing nucleoside triphosphate hydrolases"/>
    <property type="match status" value="1"/>
</dbReference>
<dbReference type="GO" id="GO:0003723">
    <property type="term" value="F:RNA binding"/>
    <property type="evidence" value="ECO:0007669"/>
    <property type="project" value="InterPro"/>
</dbReference>
<dbReference type="InterPro" id="IPR004535">
    <property type="entry name" value="Transl_elong_SelB"/>
</dbReference>
<dbReference type="InterPro" id="IPR036390">
    <property type="entry name" value="WH_DNA-bd_sf"/>
</dbReference>
<dbReference type="InterPro" id="IPR005225">
    <property type="entry name" value="Small_GTP-bd"/>
</dbReference>
<reference evidence="10 11" key="1">
    <citation type="submission" date="2020-02" db="EMBL/GenBank/DDBJ databases">
        <title>Bacillus aquiflavi sp. nov., isolated from yellow water of strong flavor Chinese baijiu in Yibin region of China.</title>
        <authorList>
            <person name="Xie J."/>
        </authorList>
    </citation>
    <scope>NUCLEOTIDE SEQUENCE [LARGE SCALE GENOMIC DNA]</scope>
    <source>
        <strain evidence="10 11">SA4</strain>
    </source>
</reference>
<feature type="domain" description="Tr-type G" evidence="9">
    <location>
        <begin position="3"/>
        <end position="175"/>
    </location>
</feature>
<accession>A0A6M0Q4K2</accession>
<dbReference type="FunFam" id="2.40.30.10:FF:000020">
    <property type="entry name" value="Translation elongation factor EF-1"/>
    <property type="match status" value="1"/>
</dbReference>
<keyword evidence="11" id="KW-1185">Reference proteome</keyword>
<evidence type="ECO:0000256" key="8">
    <source>
        <dbReference type="ARBA" id="ARBA00031615"/>
    </source>
</evidence>
<dbReference type="GO" id="GO:0001514">
    <property type="term" value="P:selenocysteine incorporation"/>
    <property type="evidence" value="ECO:0007669"/>
    <property type="project" value="InterPro"/>
</dbReference>
<dbReference type="InterPro" id="IPR050055">
    <property type="entry name" value="EF-Tu_GTPase"/>
</dbReference>
<evidence type="ECO:0000256" key="6">
    <source>
        <dbReference type="ARBA" id="ARBA00023134"/>
    </source>
</evidence>
<gene>
    <name evidence="10" type="primary">selB</name>
    <name evidence="10" type="ORF">G4D63_00055</name>
</gene>
<evidence type="ECO:0000256" key="5">
    <source>
        <dbReference type="ARBA" id="ARBA00022917"/>
    </source>
</evidence>
<evidence type="ECO:0000313" key="11">
    <source>
        <dbReference type="Proteomes" id="UP000481043"/>
    </source>
</evidence>
<dbReference type="Pfam" id="PF09106">
    <property type="entry name" value="WHD_2nd_SelB"/>
    <property type="match status" value="1"/>
</dbReference>